<keyword evidence="2" id="KW-1185">Reference proteome</keyword>
<organism evidence="1 2">
    <name type="scientific">Haloarcula rubra</name>
    <dbReference type="NCBI Taxonomy" id="2487747"/>
    <lineage>
        <taxon>Archaea</taxon>
        <taxon>Methanobacteriati</taxon>
        <taxon>Methanobacteriota</taxon>
        <taxon>Stenosarchaea group</taxon>
        <taxon>Halobacteria</taxon>
        <taxon>Halobacteriales</taxon>
        <taxon>Haloarculaceae</taxon>
        <taxon>Haloarcula</taxon>
    </lineage>
</organism>
<evidence type="ECO:0000313" key="1">
    <source>
        <dbReference type="EMBL" id="MBX0323414.1"/>
    </source>
</evidence>
<reference evidence="1 2" key="1">
    <citation type="submission" date="2021-06" db="EMBL/GenBank/DDBJ databases">
        <title>Halomicroarcula sp. a new haloarchaeum isolated from saline soil.</title>
        <authorList>
            <person name="Duran-Viseras A."/>
            <person name="Sanchez-Porro C."/>
            <person name="Ventosa A."/>
        </authorList>
    </citation>
    <scope>NUCLEOTIDE SEQUENCE [LARGE SCALE GENOMIC DNA]</scope>
    <source>
        <strain evidence="1 2">F13</strain>
    </source>
</reference>
<dbReference type="RefSeq" id="WP_220618383.1">
    <property type="nucleotide sequence ID" value="NZ_RKLR01000003.1"/>
</dbReference>
<name>A0AAW4PTC5_9EURY</name>
<accession>A0AAW4PTC5</accession>
<sequence>MRLTESTPEASGLQSTCSTASNTFWVDFGKSKGWQSTVGLVGAVSTHRVQGYPRP</sequence>
<dbReference type="EMBL" id="RKLR01000003">
    <property type="protein sequence ID" value="MBX0323414.1"/>
    <property type="molecule type" value="Genomic_DNA"/>
</dbReference>
<protein>
    <submittedName>
        <fullName evidence="1">Uncharacterized protein</fullName>
    </submittedName>
</protein>
<proteinExistence type="predicted"/>
<evidence type="ECO:0000313" key="2">
    <source>
        <dbReference type="Proteomes" id="UP001430377"/>
    </source>
</evidence>
<dbReference type="Proteomes" id="UP001430377">
    <property type="component" value="Unassembled WGS sequence"/>
</dbReference>
<gene>
    <name evidence="1" type="ORF">EGH21_10275</name>
</gene>
<comment type="caution">
    <text evidence="1">The sequence shown here is derived from an EMBL/GenBank/DDBJ whole genome shotgun (WGS) entry which is preliminary data.</text>
</comment>
<dbReference type="AlphaFoldDB" id="A0AAW4PTC5"/>